<protein>
    <submittedName>
        <fullName evidence="2">Uncharacterized protein</fullName>
    </submittedName>
</protein>
<comment type="caution">
    <text evidence="2">The sequence shown here is derived from an EMBL/GenBank/DDBJ whole genome shotgun (WGS) entry which is preliminary data.</text>
</comment>
<dbReference type="Proteomes" id="UP000314294">
    <property type="component" value="Unassembled WGS sequence"/>
</dbReference>
<organism evidence="2 3">
    <name type="scientific">Liparis tanakae</name>
    <name type="common">Tanaka's snailfish</name>
    <dbReference type="NCBI Taxonomy" id="230148"/>
    <lineage>
        <taxon>Eukaryota</taxon>
        <taxon>Metazoa</taxon>
        <taxon>Chordata</taxon>
        <taxon>Craniata</taxon>
        <taxon>Vertebrata</taxon>
        <taxon>Euteleostomi</taxon>
        <taxon>Actinopterygii</taxon>
        <taxon>Neopterygii</taxon>
        <taxon>Teleostei</taxon>
        <taxon>Neoteleostei</taxon>
        <taxon>Acanthomorphata</taxon>
        <taxon>Eupercaria</taxon>
        <taxon>Perciformes</taxon>
        <taxon>Cottioidei</taxon>
        <taxon>Cottales</taxon>
        <taxon>Liparidae</taxon>
        <taxon>Liparis</taxon>
    </lineage>
</organism>
<evidence type="ECO:0000313" key="3">
    <source>
        <dbReference type="Proteomes" id="UP000314294"/>
    </source>
</evidence>
<evidence type="ECO:0000256" key="1">
    <source>
        <dbReference type="SAM" id="MobiDB-lite"/>
    </source>
</evidence>
<gene>
    <name evidence="2" type="ORF">EYF80_035640</name>
</gene>
<evidence type="ECO:0000313" key="2">
    <source>
        <dbReference type="EMBL" id="TNN54132.1"/>
    </source>
</evidence>
<sequence>MESFAELYGVMWLHVCGPEGMALRPPALRDDAEGEACRVTSHWRKLKIRGNSFSLPLADKQAGLLRPHGVPPQHRASVRPQKVKERNVPLSGERDGEETQ</sequence>
<keyword evidence="3" id="KW-1185">Reference proteome</keyword>
<name>A0A4Z2GN93_9TELE</name>
<feature type="region of interest" description="Disordered" evidence="1">
    <location>
        <begin position="63"/>
        <end position="100"/>
    </location>
</feature>
<dbReference type="EMBL" id="SRLO01000494">
    <property type="protein sequence ID" value="TNN54132.1"/>
    <property type="molecule type" value="Genomic_DNA"/>
</dbReference>
<dbReference type="AlphaFoldDB" id="A0A4Z2GN93"/>
<reference evidence="2 3" key="1">
    <citation type="submission" date="2019-03" db="EMBL/GenBank/DDBJ databases">
        <title>First draft genome of Liparis tanakae, snailfish: a comprehensive survey of snailfish specific genes.</title>
        <authorList>
            <person name="Kim W."/>
            <person name="Song I."/>
            <person name="Jeong J.-H."/>
            <person name="Kim D."/>
            <person name="Kim S."/>
            <person name="Ryu S."/>
            <person name="Song J.Y."/>
            <person name="Lee S.K."/>
        </authorList>
    </citation>
    <scope>NUCLEOTIDE SEQUENCE [LARGE SCALE GENOMIC DNA]</scope>
    <source>
        <tissue evidence="2">Muscle</tissue>
    </source>
</reference>
<accession>A0A4Z2GN93</accession>
<proteinExistence type="predicted"/>